<sequence>MAKKAMENQEMEQKQAQEETSQPAQKTDQELAEERHYLFDAPISELAEYAGVSVDEAAKLRVMEMVKATPPKMEITVRPVEPQGNLYGFARITVGGITINDFKIVENKDGELFVGMPSRPDGKGGYRSMAYVDKDIREEFNAAVIEEYHASVERVQARAAALKDKPRMADQMEKAGKQAAEHNASHPASAKEKTAER</sequence>
<reference evidence="2" key="1">
    <citation type="submission" date="2023-02" db="EMBL/GenBank/DDBJ databases">
        <title>Gut commensal Christensenella minuta modulates host metabolism via a new class of secondary bile acids.</title>
        <authorList>
            <person name="Liu C."/>
        </authorList>
    </citation>
    <scope>NUCLEOTIDE SEQUENCE</scope>
    <source>
        <strain evidence="2">CA70</strain>
    </source>
</reference>
<evidence type="ECO:0000256" key="1">
    <source>
        <dbReference type="SAM" id="MobiDB-lite"/>
    </source>
</evidence>
<dbReference type="Gene3D" id="3.30.1120.40">
    <property type="entry name" value="Stage V sporulation protein G"/>
    <property type="match status" value="1"/>
</dbReference>
<dbReference type="Pfam" id="PF04026">
    <property type="entry name" value="SpoVG"/>
    <property type="match status" value="1"/>
</dbReference>
<evidence type="ECO:0000313" key="2">
    <source>
        <dbReference type="EMBL" id="XCC62370.1"/>
    </source>
</evidence>
<feature type="region of interest" description="Disordered" evidence="1">
    <location>
        <begin position="161"/>
        <end position="197"/>
    </location>
</feature>
<protein>
    <submittedName>
        <fullName evidence="2">SpoVG family protein</fullName>
    </submittedName>
</protein>
<feature type="compositionally biased region" description="Basic and acidic residues" evidence="1">
    <location>
        <begin position="1"/>
        <end position="17"/>
    </location>
</feature>
<feature type="region of interest" description="Disordered" evidence="1">
    <location>
        <begin position="1"/>
        <end position="34"/>
    </location>
</feature>
<gene>
    <name evidence="2" type="ORF">PUP29_00040</name>
</gene>
<dbReference type="InterPro" id="IPR007170">
    <property type="entry name" value="SpoVG"/>
</dbReference>
<dbReference type="InterPro" id="IPR036751">
    <property type="entry name" value="SpoVG_sf"/>
</dbReference>
<organism evidence="2">
    <name type="scientific">Christensenella massiliensis</name>
    <dbReference type="NCBI Taxonomy" id="1805714"/>
    <lineage>
        <taxon>Bacteria</taxon>
        <taxon>Bacillati</taxon>
        <taxon>Bacillota</taxon>
        <taxon>Clostridia</taxon>
        <taxon>Christensenellales</taxon>
        <taxon>Christensenellaceae</taxon>
        <taxon>Christensenella</taxon>
    </lineage>
</organism>
<dbReference type="EMBL" id="CP117826">
    <property type="protein sequence ID" value="XCC62370.1"/>
    <property type="molecule type" value="Genomic_DNA"/>
</dbReference>
<dbReference type="RefSeq" id="WP_079545313.1">
    <property type="nucleotide sequence ID" value="NZ_CP117826.1"/>
</dbReference>
<accession>A0AAU8A9W3</accession>
<dbReference type="GO" id="GO:0030435">
    <property type="term" value="P:sporulation resulting in formation of a cellular spore"/>
    <property type="evidence" value="ECO:0007669"/>
    <property type="project" value="InterPro"/>
</dbReference>
<proteinExistence type="predicted"/>
<dbReference type="AlphaFoldDB" id="A0AAU8A9W3"/>
<dbReference type="SUPFAM" id="SSF160537">
    <property type="entry name" value="SpoVG-like"/>
    <property type="match status" value="1"/>
</dbReference>
<name>A0AAU8A9W3_9FIRM</name>